<evidence type="ECO:0000256" key="2">
    <source>
        <dbReference type="ARBA" id="ARBA00012883"/>
    </source>
</evidence>
<dbReference type="AlphaFoldDB" id="A0A8J2RQ44"/>
<dbReference type="Gene3D" id="3.30.1780.10">
    <property type="entry name" value="ornithine cyclodeaminase, domain 1"/>
    <property type="match status" value="1"/>
</dbReference>
<evidence type="ECO:0000256" key="10">
    <source>
        <dbReference type="ARBA" id="ARBA00093248"/>
    </source>
</evidence>
<dbReference type="PANTHER" id="PTHR13812:SF19">
    <property type="entry name" value="KETIMINE REDUCTASE MU-CRYSTALLIN"/>
    <property type="match status" value="1"/>
</dbReference>
<comment type="catalytic activity">
    <reaction evidence="12">
        <text>(3R)-1,4-thiomorpholine-3-carboxylate + NADP(+) = 3,4-dehydrothiomorpholine-3-carboxylate + NADPH + 2 H(+)</text>
        <dbReference type="Rhea" id="RHEA:12500"/>
        <dbReference type="ChEBI" id="CHEBI:15378"/>
        <dbReference type="ChEBI" id="CHEBI:57783"/>
        <dbReference type="ChEBI" id="CHEBI:58349"/>
        <dbReference type="ChEBI" id="CHEBI:58517"/>
        <dbReference type="ChEBI" id="CHEBI:176873"/>
        <dbReference type="EC" id="1.5.1.25"/>
    </reaction>
    <physiologicalReaction direction="right-to-left" evidence="12">
        <dbReference type="Rhea" id="RHEA:12502"/>
    </physiologicalReaction>
</comment>
<evidence type="ECO:0000256" key="14">
    <source>
        <dbReference type="ARBA" id="ARBA00093273"/>
    </source>
</evidence>
<dbReference type="FunFam" id="3.30.1780.10:FF:000002">
    <property type="entry name" value="Ornithine cyclodeaminase"/>
    <property type="match status" value="1"/>
</dbReference>
<dbReference type="Gene3D" id="3.40.50.720">
    <property type="entry name" value="NAD(P)-binding Rossmann-like Domain"/>
    <property type="match status" value="1"/>
</dbReference>
<dbReference type="EC" id="1.5.1.1" evidence="16"/>
<dbReference type="Proteomes" id="UP000789390">
    <property type="component" value="Unassembled WGS sequence"/>
</dbReference>
<gene>
    <name evidence="18" type="ORF">DGAL_LOCUS9786</name>
</gene>
<dbReference type="InterPro" id="IPR023401">
    <property type="entry name" value="ODC_N"/>
</dbReference>
<comment type="caution">
    <text evidence="18">The sequence shown here is derived from an EMBL/GenBank/DDBJ whole genome shotgun (WGS) entry which is preliminary data.</text>
</comment>
<dbReference type="FunFam" id="3.40.50.720:FF:000241">
    <property type="entry name" value="ketimine reductase mu-crystallin"/>
    <property type="match status" value="1"/>
</dbReference>
<evidence type="ECO:0000256" key="3">
    <source>
        <dbReference type="ARBA" id="ARBA00015173"/>
    </source>
</evidence>
<dbReference type="PANTHER" id="PTHR13812">
    <property type="entry name" value="KETIMINE REDUCTASE MU-CRYSTALLIN"/>
    <property type="match status" value="1"/>
</dbReference>
<comment type="catalytic activity">
    <reaction evidence="9">
        <text>(S)-cystathionine ketimine + NADPH + 2 H(+) = (3R,5S)-2,3,5,6,7-pentahydro-1,4-thiazepine-3,5-dicarboxylate + NADP(+)</text>
        <dbReference type="Rhea" id="RHEA:68036"/>
        <dbReference type="ChEBI" id="CHEBI:15378"/>
        <dbReference type="ChEBI" id="CHEBI:57783"/>
        <dbReference type="ChEBI" id="CHEBI:58349"/>
        <dbReference type="ChEBI" id="CHEBI:176808"/>
        <dbReference type="ChEBI" id="CHEBI:176810"/>
    </reaction>
    <physiologicalReaction direction="left-to-right" evidence="9">
        <dbReference type="Rhea" id="RHEA:68037"/>
    </physiologicalReaction>
</comment>
<dbReference type="GO" id="GO:0042562">
    <property type="term" value="F:hormone binding"/>
    <property type="evidence" value="ECO:0007669"/>
    <property type="project" value="TreeGrafter"/>
</dbReference>
<dbReference type="EMBL" id="CAKKLH010000224">
    <property type="protein sequence ID" value="CAH0106629.1"/>
    <property type="molecule type" value="Genomic_DNA"/>
</dbReference>
<comment type="catalytic activity">
    <reaction evidence="6">
        <text>Delta(2)-thiazoline-2-carboxylate + NADPH + 2 H(+) = L-thiazolidine-2-carboxylate + NADP(+)</text>
        <dbReference type="Rhea" id="RHEA:68072"/>
        <dbReference type="ChEBI" id="CHEBI:15378"/>
        <dbReference type="ChEBI" id="CHEBI:57783"/>
        <dbReference type="ChEBI" id="CHEBI:58349"/>
        <dbReference type="ChEBI" id="CHEBI:176895"/>
        <dbReference type="ChEBI" id="CHEBI:176896"/>
    </reaction>
    <physiologicalReaction direction="left-to-right" evidence="6">
        <dbReference type="Rhea" id="RHEA:68073"/>
    </physiologicalReaction>
</comment>
<dbReference type="SUPFAM" id="SSF51735">
    <property type="entry name" value="NAD(P)-binding Rossmann-fold domains"/>
    <property type="match status" value="1"/>
</dbReference>
<evidence type="ECO:0000256" key="11">
    <source>
        <dbReference type="ARBA" id="ARBA00093250"/>
    </source>
</evidence>
<evidence type="ECO:0000256" key="16">
    <source>
        <dbReference type="ARBA" id="ARBA00093598"/>
    </source>
</evidence>
<comment type="subunit">
    <text evidence="15">Homodimer. Binds the thyroid hormone triiodothyronine (T3); T3 binding inhibits enzymatic activity.</text>
</comment>
<protein>
    <recommendedName>
        <fullName evidence="3">Ketimine reductase mu-crystallin</fullName>
        <ecNumber evidence="16">1.5.1.1</ecNumber>
        <ecNumber evidence="2">1.5.1.25</ecNumber>
    </recommendedName>
    <alternativeName>
        <fullName evidence="17">1-piperideine-2-carboxylate/1-pyrroline-2-carboxylate reductase</fullName>
    </alternativeName>
    <alternativeName>
        <fullName evidence="4">NADP-regulated thyroid-hormone-binding protein</fullName>
    </alternativeName>
</protein>
<evidence type="ECO:0000256" key="6">
    <source>
        <dbReference type="ARBA" id="ARBA00093197"/>
    </source>
</evidence>
<name>A0A8J2RQ44_9CRUS</name>
<organism evidence="18 19">
    <name type="scientific">Daphnia galeata</name>
    <dbReference type="NCBI Taxonomy" id="27404"/>
    <lineage>
        <taxon>Eukaryota</taxon>
        <taxon>Metazoa</taxon>
        <taxon>Ecdysozoa</taxon>
        <taxon>Arthropoda</taxon>
        <taxon>Crustacea</taxon>
        <taxon>Branchiopoda</taxon>
        <taxon>Diplostraca</taxon>
        <taxon>Cladocera</taxon>
        <taxon>Anomopoda</taxon>
        <taxon>Daphniidae</taxon>
        <taxon>Daphnia</taxon>
    </lineage>
</organism>
<comment type="catalytic activity">
    <reaction evidence="11">
        <text>(S)-cystathionine ketimine + NADH + 2 H(+) = (3R,5S)-2,3,5,6,7-pentahydro-1,4-thiazepine-3,5-dicarboxylate + NAD(+)</text>
        <dbReference type="Rhea" id="RHEA:68032"/>
        <dbReference type="ChEBI" id="CHEBI:15378"/>
        <dbReference type="ChEBI" id="CHEBI:57540"/>
        <dbReference type="ChEBI" id="CHEBI:57945"/>
        <dbReference type="ChEBI" id="CHEBI:176808"/>
        <dbReference type="ChEBI" id="CHEBI:176810"/>
    </reaction>
    <physiologicalReaction direction="left-to-right" evidence="11">
        <dbReference type="Rhea" id="RHEA:68033"/>
    </physiologicalReaction>
</comment>
<comment type="similarity">
    <text evidence="1">Belongs to the ornithine cyclodeaminase/mu-crystallin family.</text>
</comment>
<proteinExistence type="inferred from homology"/>
<dbReference type="OrthoDB" id="41492at2759"/>
<dbReference type="InterPro" id="IPR003462">
    <property type="entry name" value="ODC_Mu_crystall"/>
</dbReference>
<comment type="catalytic activity">
    <reaction evidence="13">
        <text>L-proline + NAD(+) = 1-pyrroline-2-carboxylate + NADH + H(+)</text>
        <dbReference type="Rhea" id="RHEA:20321"/>
        <dbReference type="ChEBI" id="CHEBI:15378"/>
        <dbReference type="ChEBI" id="CHEBI:39785"/>
        <dbReference type="ChEBI" id="CHEBI:57540"/>
        <dbReference type="ChEBI" id="CHEBI:57945"/>
        <dbReference type="ChEBI" id="CHEBI:60039"/>
        <dbReference type="EC" id="1.5.1.1"/>
    </reaction>
    <physiologicalReaction direction="right-to-left" evidence="13">
        <dbReference type="Rhea" id="RHEA:20323"/>
    </physiologicalReaction>
</comment>
<comment type="catalytic activity">
    <reaction evidence="8">
        <text>(3R)-1,4-thiomorpholine-3-carboxylate + NAD(+) = 3,4-dehydrothiomorpholine-3-carboxylate + NADH + 2 H(+)</text>
        <dbReference type="Rhea" id="RHEA:12504"/>
        <dbReference type="ChEBI" id="CHEBI:15378"/>
        <dbReference type="ChEBI" id="CHEBI:57540"/>
        <dbReference type="ChEBI" id="CHEBI:57945"/>
        <dbReference type="ChEBI" id="CHEBI:58517"/>
        <dbReference type="ChEBI" id="CHEBI:176873"/>
        <dbReference type="EC" id="1.5.1.25"/>
    </reaction>
    <physiologicalReaction direction="right-to-left" evidence="8">
        <dbReference type="Rhea" id="RHEA:12506"/>
    </physiologicalReaction>
</comment>
<accession>A0A8J2RQ44</accession>
<evidence type="ECO:0000256" key="7">
    <source>
        <dbReference type="ARBA" id="ARBA00093203"/>
    </source>
</evidence>
<evidence type="ECO:0000256" key="5">
    <source>
        <dbReference type="ARBA" id="ARBA00093190"/>
    </source>
</evidence>
<evidence type="ECO:0000256" key="13">
    <source>
        <dbReference type="ARBA" id="ARBA00093264"/>
    </source>
</evidence>
<reference evidence="18" key="1">
    <citation type="submission" date="2021-11" db="EMBL/GenBank/DDBJ databases">
        <authorList>
            <person name="Schell T."/>
        </authorList>
    </citation>
    <scope>NUCLEOTIDE SEQUENCE</scope>
    <source>
        <strain evidence="18">M5</strain>
    </source>
</reference>
<dbReference type="InterPro" id="IPR036291">
    <property type="entry name" value="NAD(P)-bd_dom_sf"/>
</dbReference>
<evidence type="ECO:0000256" key="4">
    <source>
        <dbReference type="ARBA" id="ARBA00033420"/>
    </source>
</evidence>
<evidence type="ECO:0000256" key="1">
    <source>
        <dbReference type="ARBA" id="ARBA00008903"/>
    </source>
</evidence>
<dbReference type="GO" id="GO:0005737">
    <property type="term" value="C:cytoplasm"/>
    <property type="evidence" value="ECO:0007669"/>
    <property type="project" value="TreeGrafter"/>
</dbReference>
<evidence type="ECO:0000256" key="12">
    <source>
        <dbReference type="ARBA" id="ARBA00093263"/>
    </source>
</evidence>
<dbReference type="GO" id="GO:0050241">
    <property type="term" value="F:pyrroline-2-carboxylate reductase activity"/>
    <property type="evidence" value="ECO:0007669"/>
    <property type="project" value="UniProtKB-EC"/>
</dbReference>
<dbReference type="PIRSF" id="PIRSF001439">
    <property type="entry name" value="CryM"/>
    <property type="match status" value="1"/>
</dbReference>
<dbReference type="EC" id="1.5.1.25" evidence="2"/>
<sequence>MNNIPYYGPAEVKASLKYEELVSALELALADFSKGPEGGVSQPLRATAEVTKFNGFLAAMPAYVSSRQALACKLVTFYPNNTAKDLDTHMAHILLFDETSGEIKAIMDGEVITAMRTAAVSAIATKYLAEKYEILAVLGSGVQATAHTEAFCKMFPIKKVNIWNHRTEGAEKLARYVKESLGIEVQVFTDVQSCVEEADIINAATFATEPILKEYSMKPWVHINYRRSSYHLRILTAVGAPRPQWQELSAELMNNSTVYVDSFLSATKESGDVIKSGAKIYAEIGEVILGTKKAEINKKTIFKSLGLALEDAVSARLVFDVMEQNKKTAKP</sequence>
<evidence type="ECO:0000256" key="8">
    <source>
        <dbReference type="ARBA" id="ARBA00093226"/>
    </source>
</evidence>
<evidence type="ECO:0000256" key="9">
    <source>
        <dbReference type="ARBA" id="ARBA00093227"/>
    </source>
</evidence>
<comment type="catalytic activity">
    <reaction evidence="14">
        <text>L-pipecolate + NADP(+) = Delta(1)-piperideine-2-carboxylate + NADPH + H(+)</text>
        <dbReference type="Rhea" id="RHEA:12524"/>
        <dbReference type="ChEBI" id="CHEBI:15378"/>
        <dbReference type="ChEBI" id="CHEBI:57783"/>
        <dbReference type="ChEBI" id="CHEBI:58349"/>
        <dbReference type="ChEBI" id="CHEBI:61185"/>
        <dbReference type="ChEBI" id="CHEBI:77631"/>
        <dbReference type="EC" id="1.5.1.1"/>
    </reaction>
    <physiologicalReaction direction="right-to-left" evidence="14">
        <dbReference type="Rhea" id="RHEA:12526"/>
    </physiologicalReaction>
</comment>
<comment type="catalytic activity">
    <reaction evidence="7">
        <text>L-proline + NADP(+) = 1-pyrroline-2-carboxylate + NADPH + H(+)</text>
        <dbReference type="Rhea" id="RHEA:20317"/>
        <dbReference type="ChEBI" id="CHEBI:15378"/>
        <dbReference type="ChEBI" id="CHEBI:39785"/>
        <dbReference type="ChEBI" id="CHEBI:57783"/>
        <dbReference type="ChEBI" id="CHEBI:58349"/>
        <dbReference type="ChEBI" id="CHEBI:60039"/>
        <dbReference type="EC" id="1.5.1.1"/>
    </reaction>
    <physiologicalReaction direction="right-to-left" evidence="7">
        <dbReference type="Rhea" id="RHEA:20319"/>
    </physiologicalReaction>
</comment>
<evidence type="ECO:0000256" key="17">
    <source>
        <dbReference type="ARBA" id="ARBA00093650"/>
    </source>
</evidence>
<evidence type="ECO:0000256" key="15">
    <source>
        <dbReference type="ARBA" id="ARBA00093567"/>
    </source>
</evidence>
<evidence type="ECO:0000313" key="18">
    <source>
        <dbReference type="EMBL" id="CAH0106629.1"/>
    </source>
</evidence>
<dbReference type="Pfam" id="PF02423">
    <property type="entry name" value="OCD_Mu_crystall"/>
    <property type="match status" value="1"/>
</dbReference>
<comment type="catalytic activity">
    <reaction evidence="10">
        <text>(R)-lanthionine ketimine + NADPH + 2 H(+) = (3R,5R)-1,4-thiomorpholine-3,5-dicarboxylate + NADP(+)</text>
        <dbReference type="Rhea" id="RHEA:68040"/>
        <dbReference type="ChEBI" id="CHEBI:15378"/>
        <dbReference type="ChEBI" id="CHEBI:57783"/>
        <dbReference type="ChEBI" id="CHEBI:58349"/>
        <dbReference type="ChEBI" id="CHEBI:176891"/>
        <dbReference type="ChEBI" id="CHEBI:176892"/>
    </reaction>
    <physiologicalReaction direction="left-to-right" evidence="10">
        <dbReference type="Rhea" id="RHEA:68041"/>
    </physiologicalReaction>
</comment>
<evidence type="ECO:0000313" key="19">
    <source>
        <dbReference type="Proteomes" id="UP000789390"/>
    </source>
</evidence>
<dbReference type="GO" id="GO:0047127">
    <property type="term" value="F:thiomorpholine-carboxylate dehydrogenase activity"/>
    <property type="evidence" value="ECO:0007669"/>
    <property type="project" value="UniProtKB-EC"/>
</dbReference>
<keyword evidence="19" id="KW-1185">Reference proteome</keyword>
<comment type="catalytic activity">
    <reaction evidence="5">
        <text>L-pipecolate + NAD(+) = Delta(1)-piperideine-2-carboxylate + NADH + H(+)</text>
        <dbReference type="Rhea" id="RHEA:30807"/>
        <dbReference type="ChEBI" id="CHEBI:15378"/>
        <dbReference type="ChEBI" id="CHEBI:57540"/>
        <dbReference type="ChEBI" id="CHEBI:57945"/>
        <dbReference type="ChEBI" id="CHEBI:61185"/>
        <dbReference type="ChEBI" id="CHEBI:77631"/>
        <dbReference type="EC" id="1.5.1.1"/>
    </reaction>
    <physiologicalReaction direction="right-to-left" evidence="5">
        <dbReference type="Rhea" id="RHEA:30809"/>
    </physiologicalReaction>
</comment>